<dbReference type="InterPro" id="IPR003439">
    <property type="entry name" value="ABC_transporter-like_ATP-bd"/>
</dbReference>
<dbReference type="InterPro" id="IPR027417">
    <property type="entry name" value="P-loop_NTPase"/>
</dbReference>
<keyword evidence="11" id="KW-1185">Reference proteome</keyword>
<dbReference type="SMART" id="SM00382">
    <property type="entry name" value="AAA"/>
    <property type="match status" value="2"/>
</dbReference>
<dbReference type="FunFam" id="3.40.50.300:FF:000997">
    <property type="entry name" value="Multidrug resistance-associated protein 1"/>
    <property type="match status" value="1"/>
</dbReference>
<evidence type="ECO:0000256" key="6">
    <source>
        <dbReference type="ARBA" id="ARBA00022989"/>
    </source>
</evidence>
<dbReference type="PANTHER" id="PTHR24223">
    <property type="entry name" value="ATP-BINDING CASSETTE SUB-FAMILY C"/>
    <property type="match status" value="1"/>
</dbReference>
<keyword evidence="7 8" id="KW-0472">Membrane</keyword>
<evidence type="ECO:0000256" key="8">
    <source>
        <dbReference type="SAM" id="Phobius"/>
    </source>
</evidence>
<evidence type="ECO:0000259" key="9">
    <source>
        <dbReference type="PROSITE" id="PS50893"/>
    </source>
</evidence>
<dbReference type="EMBL" id="JANBUW010000033">
    <property type="protein sequence ID" value="KAJ2850424.1"/>
    <property type="molecule type" value="Genomic_DNA"/>
</dbReference>
<dbReference type="OrthoDB" id="6500128at2759"/>
<name>A0A9W8I895_9FUNG</name>
<evidence type="ECO:0000313" key="11">
    <source>
        <dbReference type="Proteomes" id="UP001139887"/>
    </source>
</evidence>
<feature type="domain" description="ABC transporter" evidence="9">
    <location>
        <begin position="801"/>
        <end position="1060"/>
    </location>
</feature>
<dbReference type="GO" id="GO:0016887">
    <property type="term" value="F:ATP hydrolysis activity"/>
    <property type="evidence" value="ECO:0007669"/>
    <property type="project" value="InterPro"/>
</dbReference>
<keyword evidence="2" id="KW-0813">Transport</keyword>
<dbReference type="InterPro" id="IPR003593">
    <property type="entry name" value="AAA+_ATPase"/>
</dbReference>
<dbReference type="GO" id="GO:0016020">
    <property type="term" value="C:membrane"/>
    <property type="evidence" value="ECO:0007669"/>
    <property type="project" value="UniProtKB-SubCell"/>
</dbReference>
<accession>A0A9W8I895</accession>
<dbReference type="GO" id="GO:0042626">
    <property type="term" value="F:ATPase-coupled transmembrane transporter activity"/>
    <property type="evidence" value="ECO:0007669"/>
    <property type="project" value="TreeGrafter"/>
</dbReference>
<dbReference type="GO" id="GO:0005524">
    <property type="term" value="F:ATP binding"/>
    <property type="evidence" value="ECO:0007669"/>
    <property type="project" value="UniProtKB-KW"/>
</dbReference>
<keyword evidence="6 8" id="KW-1133">Transmembrane helix</keyword>
<comment type="caution">
    <text evidence="10">The sequence shown here is derived from an EMBL/GenBank/DDBJ whole genome shotgun (WGS) entry which is preliminary data.</text>
</comment>
<dbReference type="PROSITE" id="PS50893">
    <property type="entry name" value="ABC_TRANSPORTER_2"/>
    <property type="match status" value="2"/>
</dbReference>
<keyword evidence="4" id="KW-0547">Nucleotide-binding</keyword>
<keyword evidence="5" id="KW-0067">ATP-binding</keyword>
<sequence>MSGKREVEDYIEKHIADEFMDISKRLKFNPAKRYFVMRAIFKVSAGMIGATLAMLILTKTIAHYRQILLVKALGTFATSQPAAVSSGIWLIAAWALLGIGDVISNYNSSKTETIANHIQLLVSAKGLELYLAKDCSSRYSNGINTLTRSTSYELAASFQTAINLIADSFSQLFNVYIVVSKMGLKSLIPIAVALANTTVACLVKRMANKYKSDLEIKKQPKINTSLNNFLTKMRAIKFYLWEHLFLKNDTFELNSEDLPFALRMTTGIVDIVSSAVPEIAAAFMLLSFIHSNEQIAYLDVAILLSSVNSLISFTRRFAAVPSILKQINSTEQAFEELFEVHKTPYIEHQPICNSQANVVTMDSCKFSWGNGKFELEPPNLAIRSGEFVAVIGPVGKGKSSLLSAICGEMPIANGKGCVYGRIGYVSQSPWIMNTSFRENILFGNSYDKAKYNQVIAACALTEDIRDLPAGDATEIGFKGVNLSGGQKARLALARAIYTDADIFILDDILSAVDVEVGRHIIEHVLTGNGLISSKTRMLVTHAEYVVPLSDKLIVFSENNIVVSDQASINYQSLFKHKVTEAPKNLDDKDNSSKATHTLMPETNVFYPNSVLLHKFIQFSGYTVVALSALVQFFNAYLLYYLERKRINLLASVNSQFIEVALLKQYLLYNAVIAMTRTFVGLFDSWMQYNVWSKAAKNNMYRTLIKSLLFTKLSTFERLSRHVIQSIFEGELIYIALILPMNLVKMIQTIFTAGYALLNMVETLAPLLLIIAPLACLTKILRSKIEKIATFAQMEVWRKSRWDMVNVGGELIAGHRIIRVHDKVPIFVERFLQIFGVVGRTGAGKSSLSQALMRLVEPDSGSIEIDGVDISTIGLHALRSQISIVPQDPVLFEGTVRENLDPDNKYSDDEIWQVLRKAQIDQIMNKATGVYTPAANTDSIADNEGPWVAGIGLNKWVENDGRNFSLGQRQLLCLCRALLWRRSILILDEATANVDSETDELMQEIIRKEFADCTVITIAHRLNTIMDSDRVLVMDQGQVVEFDKPDVLLNQKNSRFSQLVRNTKFN</sequence>
<evidence type="ECO:0000256" key="7">
    <source>
        <dbReference type="ARBA" id="ARBA00023136"/>
    </source>
</evidence>
<dbReference type="SUPFAM" id="SSF52540">
    <property type="entry name" value="P-loop containing nucleoside triphosphate hydrolases"/>
    <property type="match status" value="2"/>
</dbReference>
<proteinExistence type="predicted"/>
<dbReference type="CDD" id="cd03244">
    <property type="entry name" value="ABCC_MRP_domain2"/>
    <property type="match status" value="1"/>
</dbReference>
<dbReference type="Proteomes" id="UP001139887">
    <property type="component" value="Unassembled WGS sequence"/>
</dbReference>
<dbReference type="Gene3D" id="3.40.50.300">
    <property type="entry name" value="P-loop containing nucleotide triphosphate hydrolases"/>
    <property type="match status" value="2"/>
</dbReference>
<dbReference type="PROSITE" id="PS00211">
    <property type="entry name" value="ABC_TRANSPORTER_1"/>
    <property type="match status" value="2"/>
</dbReference>
<feature type="domain" description="ABC transporter" evidence="9">
    <location>
        <begin position="358"/>
        <end position="582"/>
    </location>
</feature>
<evidence type="ECO:0000256" key="5">
    <source>
        <dbReference type="ARBA" id="ARBA00022840"/>
    </source>
</evidence>
<keyword evidence="3 8" id="KW-0812">Transmembrane</keyword>
<dbReference type="SUPFAM" id="SSF90123">
    <property type="entry name" value="ABC transporter transmembrane region"/>
    <property type="match status" value="1"/>
</dbReference>
<feature type="transmembrane region" description="Helical" evidence="8">
    <location>
        <begin position="618"/>
        <end position="641"/>
    </location>
</feature>
<dbReference type="Gene3D" id="1.20.1560.10">
    <property type="entry name" value="ABC transporter type 1, transmembrane domain"/>
    <property type="match status" value="1"/>
</dbReference>
<dbReference type="InterPro" id="IPR036640">
    <property type="entry name" value="ABC1_TM_sf"/>
</dbReference>
<dbReference type="CDD" id="cd03250">
    <property type="entry name" value="ABCC_MRP_domain1"/>
    <property type="match status" value="1"/>
</dbReference>
<evidence type="ECO:0000313" key="10">
    <source>
        <dbReference type="EMBL" id="KAJ2850424.1"/>
    </source>
</evidence>
<protein>
    <recommendedName>
        <fullName evidence="9">ABC transporter domain-containing protein</fullName>
    </recommendedName>
</protein>
<dbReference type="AlphaFoldDB" id="A0A9W8I895"/>
<gene>
    <name evidence="10" type="ORF">IWW36_001914</name>
</gene>
<reference evidence="10" key="1">
    <citation type="submission" date="2022-07" db="EMBL/GenBank/DDBJ databases">
        <title>Phylogenomic reconstructions and comparative analyses of Kickxellomycotina fungi.</title>
        <authorList>
            <person name="Reynolds N.K."/>
            <person name="Stajich J.E."/>
            <person name="Barry K."/>
            <person name="Grigoriev I.V."/>
            <person name="Crous P."/>
            <person name="Smith M.E."/>
        </authorList>
    </citation>
    <scope>NUCLEOTIDE SEQUENCE</scope>
    <source>
        <strain evidence="10">NRRL 1566</strain>
    </source>
</reference>
<dbReference type="Pfam" id="PF00005">
    <property type="entry name" value="ABC_tran"/>
    <property type="match status" value="2"/>
</dbReference>
<evidence type="ECO:0000256" key="1">
    <source>
        <dbReference type="ARBA" id="ARBA00004141"/>
    </source>
</evidence>
<evidence type="ECO:0000256" key="4">
    <source>
        <dbReference type="ARBA" id="ARBA00022741"/>
    </source>
</evidence>
<organism evidence="10 11">
    <name type="scientific">Coemansia brasiliensis</name>
    <dbReference type="NCBI Taxonomy" id="2650707"/>
    <lineage>
        <taxon>Eukaryota</taxon>
        <taxon>Fungi</taxon>
        <taxon>Fungi incertae sedis</taxon>
        <taxon>Zoopagomycota</taxon>
        <taxon>Kickxellomycotina</taxon>
        <taxon>Kickxellomycetes</taxon>
        <taxon>Kickxellales</taxon>
        <taxon>Kickxellaceae</taxon>
        <taxon>Coemansia</taxon>
    </lineage>
</organism>
<evidence type="ECO:0000256" key="3">
    <source>
        <dbReference type="ARBA" id="ARBA00022692"/>
    </source>
</evidence>
<dbReference type="InterPro" id="IPR050173">
    <property type="entry name" value="ABC_transporter_C-like"/>
</dbReference>
<comment type="subcellular location">
    <subcellularLocation>
        <location evidence="1">Membrane</location>
        <topology evidence="1">Multi-pass membrane protein</topology>
    </subcellularLocation>
</comment>
<evidence type="ECO:0000256" key="2">
    <source>
        <dbReference type="ARBA" id="ARBA00022448"/>
    </source>
</evidence>
<dbReference type="InterPro" id="IPR017871">
    <property type="entry name" value="ABC_transporter-like_CS"/>
</dbReference>
<dbReference type="FunFam" id="3.40.50.300:FF:000838">
    <property type="entry name" value="ABC multidrug transporter (Eurofung)"/>
    <property type="match status" value="1"/>
</dbReference>
<feature type="transmembrane region" description="Helical" evidence="8">
    <location>
        <begin position="35"/>
        <end position="57"/>
    </location>
</feature>
<dbReference type="PANTHER" id="PTHR24223:SF399">
    <property type="entry name" value="ABC TRANSPORTER ATNG"/>
    <property type="match status" value="1"/>
</dbReference>